<feature type="compositionally biased region" description="Acidic residues" evidence="1">
    <location>
        <begin position="468"/>
        <end position="479"/>
    </location>
</feature>
<feature type="compositionally biased region" description="Acidic residues" evidence="1">
    <location>
        <begin position="519"/>
        <end position="528"/>
    </location>
</feature>
<dbReference type="HOGENOM" id="CLU_039005_0_0_1"/>
<feature type="region of interest" description="Disordered" evidence="1">
    <location>
        <begin position="343"/>
        <end position="528"/>
    </location>
</feature>
<dbReference type="EMBL" id="GL376625">
    <property type="status" value="NOT_ANNOTATED_CDS"/>
    <property type="molecule type" value="Genomic_DNA"/>
</dbReference>
<evidence type="ECO:0000313" key="4">
    <source>
        <dbReference type="Proteomes" id="UP000019132"/>
    </source>
</evidence>
<dbReference type="GO" id="GO:0000725">
    <property type="term" value="P:recombinational repair"/>
    <property type="evidence" value="ECO:0007669"/>
    <property type="project" value="InterPro"/>
</dbReference>
<feature type="compositionally biased region" description="Basic and acidic residues" evidence="1">
    <location>
        <begin position="39"/>
        <end position="50"/>
    </location>
</feature>
<reference evidence="4" key="2">
    <citation type="submission" date="2010-04" db="EMBL/GenBank/DDBJ databases">
        <authorList>
            <person name="Buell R."/>
            <person name="Hamilton J."/>
            <person name="Hostetler J."/>
        </authorList>
    </citation>
    <scope>NUCLEOTIDE SEQUENCE [LARGE SCALE GENOMIC DNA]</scope>
    <source>
        <strain evidence="4">DAOM:BR144</strain>
    </source>
</reference>
<feature type="compositionally biased region" description="Low complexity" evidence="1">
    <location>
        <begin position="394"/>
        <end position="410"/>
    </location>
</feature>
<feature type="domain" description="Homologous recombination OB-fold protein OB-fold" evidence="2">
    <location>
        <begin position="195"/>
        <end position="283"/>
    </location>
</feature>
<dbReference type="Proteomes" id="UP000019132">
    <property type="component" value="Unassembled WGS sequence"/>
</dbReference>
<dbReference type="EnsemblProtists" id="PYU1_T006181">
    <property type="protein sequence ID" value="PYU1_T006181"/>
    <property type="gene ID" value="PYU1_G006169"/>
</dbReference>
<dbReference type="VEuPathDB" id="FungiDB:PYU1_G006169"/>
<dbReference type="InterPro" id="IPR058570">
    <property type="entry name" value="HROB_OB"/>
</dbReference>
<evidence type="ECO:0000313" key="3">
    <source>
        <dbReference type="EnsemblProtists" id="PYU1_T006181"/>
    </source>
</evidence>
<protein>
    <recommendedName>
        <fullName evidence="2">Homologous recombination OB-fold protein OB-fold domain-containing protein</fullName>
    </recommendedName>
</protein>
<keyword evidence="4" id="KW-1185">Reference proteome</keyword>
<reference evidence="4" key="1">
    <citation type="journal article" date="2010" name="Genome Biol.">
        <title>Genome sequence of the necrotrophic plant pathogen Pythium ultimum reveals original pathogenicity mechanisms and effector repertoire.</title>
        <authorList>
            <person name="Levesque C.A."/>
            <person name="Brouwer H."/>
            <person name="Cano L."/>
            <person name="Hamilton J.P."/>
            <person name="Holt C."/>
            <person name="Huitema E."/>
            <person name="Raffaele S."/>
            <person name="Robideau G.P."/>
            <person name="Thines M."/>
            <person name="Win J."/>
            <person name="Zerillo M.M."/>
            <person name="Beakes G.W."/>
            <person name="Boore J.L."/>
            <person name="Busam D."/>
            <person name="Dumas B."/>
            <person name="Ferriera S."/>
            <person name="Fuerstenberg S.I."/>
            <person name="Gachon C.M."/>
            <person name="Gaulin E."/>
            <person name="Govers F."/>
            <person name="Grenville-Briggs L."/>
            <person name="Horner N."/>
            <person name="Hostetler J."/>
            <person name="Jiang R.H."/>
            <person name="Johnson J."/>
            <person name="Krajaejun T."/>
            <person name="Lin H."/>
            <person name="Meijer H.J."/>
            <person name="Moore B."/>
            <person name="Morris P."/>
            <person name="Phuntmart V."/>
            <person name="Puiu D."/>
            <person name="Shetty J."/>
            <person name="Stajich J.E."/>
            <person name="Tripathy S."/>
            <person name="Wawra S."/>
            <person name="van West P."/>
            <person name="Whitty B.R."/>
            <person name="Coutinho P.M."/>
            <person name="Henrissat B."/>
            <person name="Martin F."/>
            <person name="Thomas P.D."/>
            <person name="Tyler B.M."/>
            <person name="De Vries R.P."/>
            <person name="Kamoun S."/>
            <person name="Yandell M."/>
            <person name="Tisserat N."/>
            <person name="Buell C.R."/>
        </authorList>
    </citation>
    <scope>NUCLEOTIDE SEQUENCE</scope>
    <source>
        <strain evidence="4">DAOM:BR144</strain>
    </source>
</reference>
<name>K3WMI9_GLOUD</name>
<dbReference type="Pfam" id="PF15072">
    <property type="entry name" value="HROB"/>
    <property type="match status" value="1"/>
</dbReference>
<accession>K3WMI9</accession>
<evidence type="ECO:0000256" key="1">
    <source>
        <dbReference type="SAM" id="MobiDB-lite"/>
    </source>
</evidence>
<dbReference type="InParanoid" id="K3WMI9"/>
<sequence length="528" mass="58267">MVFASDKDDDEHGACAPEATAVDVYSAYNEFYDEEQKENDEARDFADERSGSAFARGFESSDDDDERVTHKVVFSPKKSISIANSKRHKRAGEQDDDDFESQQSILKWVRTVPGPLQDVMKNQANLESEFSGQFASGGSNASVMITTVFDDGPWVDICDFLGISTVPGRLYGGIKMSSLKHTLSYILEDDQSSPKIPQLLLLIKSMKYVDEEIVAVLHDPTGEIEGYFHRDIVEQLGPALGAGTGVLLRKVSVFTPTDATSSVGRRKSFLNIVPRNLQRVFLPKSQLSSYAATVDVYNKERAALVEVENTNDENRRVQEEEEQRLLQHDALRNASTELSFLSQRQVVHRHPPARTDAANPPVEKSKGKKSKKKAEDSSGLGKWQWNQLAKRKPSSSTNASSSATTMTSSTADRDDAASRGLPMSRRADEGETAGNVDTQTPTRVRFAASPVVLEIPPSHAPATTTDQSGEEDDVFENEDPTPRPVVVAARVRDDRLRKSQTEGVGQRGKPVSAKQEIETLGDEDDDDW</sequence>
<reference evidence="3" key="3">
    <citation type="submission" date="2015-02" db="UniProtKB">
        <authorList>
            <consortium name="EnsemblProtists"/>
        </authorList>
    </citation>
    <scope>IDENTIFICATION</scope>
    <source>
        <strain evidence="3">DAOM BR144</strain>
    </source>
</reference>
<dbReference type="eggNOG" id="ENOG502QV5E">
    <property type="taxonomic scope" value="Eukaryota"/>
</dbReference>
<feature type="region of interest" description="Disordered" evidence="1">
    <location>
        <begin position="35"/>
        <end position="68"/>
    </location>
</feature>
<proteinExistence type="predicted"/>
<evidence type="ECO:0000259" key="2">
    <source>
        <dbReference type="Pfam" id="PF15072"/>
    </source>
</evidence>
<dbReference type="AlphaFoldDB" id="K3WMI9"/>
<dbReference type="STRING" id="431595.K3WMI9"/>
<organism evidence="3 4">
    <name type="scientific">Globisporangium ultimum (strain ATCC 200006 / CBS 805.95 / DAOM BR144)</name>
    <name type="common">Pythium ultimum</name>
    <dbReference type="NCBI Taxonomy" id="431595"/>
    <lineage>
        <taxon>Eukaryota</taxon>
        <taxon>Sar</taxon>
        <taxon>Stramenopiles</taxon>
        <taxon>Oomycota</taxon>
        <taxon>Peronosporomycetes</taxon>
        <taxon>Pythiales</taxon>
        <taxon>Pythiaceae</taxon>
        <taxon>Globisporangium</taxon>
    </lineage>
</organism>
<feature type="compositionally biased region" description="Basic and acidic residues" evidence="1">
    <location>
        <begin position="490"/>
        <end position="500"/>
    </location>
</feature>